<dbReference type="Pfam" id="PF00226">
    <property type="entry name" value="DnaJ"/>
    <property type="match status" value="1"/>
</dbReference>
<dbReference type="OrthoDB" id="10250354at2759"/>
<feature type="compositionally biased region" description="Basic and acidic residues" evidence="2">
    <location>
        <begin position="400"/>
        <end position="410"/>
    </location>
</feature>
<dbReference type="Proteomes" id="UP000237144">
    <property type="component" value="Unassembled WGS sequence"/>
</dbReference>
<dbReference type="InterPro" id="IPR011990">
    <property type="entry name" value="TPR-like_helical_dom_sf"/>
</dbReference>
<dbReference type="InterPro" id="IPR052758">
    <property type="entry name" value="SRC_co-chaperone"/>
</dbReference>
<evidence type="ECO:0000259" key="3">
    <source>
        <dbReference type="PROSITE" id="PS50076"/>
    </source>
</evidence>
<protein>
    <recommendedName>
        <fullName evidence="3">J domain-containing protein</fullName>
    </recommendedName>
</protein>
<evidence type="ECO:0000256" key="2">
    <source>
        <dbReference type="SAM" id="MobiDB-lite"/>
    </source>
</evidence>
<dbReference type="InterPro" id="IPR001623">
    <property type="entry name" value="DnaJ_domain"/>
</dbReference>
<sequence>MGTPDQPIAGAIPIEPGRISPALKAAQSEQGGQATAEMLRKTIKSALNSLGRGLVSTAYAELLQAVSPESPMPDEKLEEDLEQVAGLVAEARRLMKGFDGKQVLQKLDAADKLHREIASKLVKDASTSSAGFASQRLRLRAHAKLSEYEEVDRLSEPLWEAGVLDSPEVFARMEAAWFLARFDAAADAARYYSRHPDWRDPHSTYKKTRSEQILATIETRCKGTDAYKQQKWDRAITFFTSALRAAERVGCGEKTLAALNYNLGMAHLKAKHFSSAGEYFDWALRFDNDHIKALRNRAIVSEHFGHFDDALADLSDALELSEEHESAMFCAAIECDIERIQNRLDKEDDFLRDGAQFFDDYVYRHTSSKVQDQHFRTLGISPGSSETEVKTAFRSLARLHHPDKGGDAESPRFATHTAF</sequence>
<dbReference type="STRING" id="741276.A0A2S5B2V4"/>
<dbReference type="EMBL" id="PJQD01000086">
    <property type="protein sequence ID" value="POY71118.1"/>
    <property type="molecule type" value="Genomic_DNA"/>
</dbReference>
<dbReference type="PANTHER" id="PTHR44200">
    <property type="entry name" value="DNAJ HOMOLOG SUBFAMILY C MEMBER 7"/>
    <property type="match status" value="1"/>
</dbReference>
<dbReference type="CDD" id="cd06257">
    <property type="entry name" value="DnaJ"/>
    <property type="match status" value="1"/>
</dbReference>
<reference evidence="4 5" key="1">
    <citation type="journal article" date="2018" name="Front. Microbiol.">
        <title>Prospects for Fungal Bioremediation of Acidic Radioactive Waste Sites: Characterization and Genome Sequence of Rhodotorula taiwanensis MD1149.</title>
        <authorList>
            <person name="Tkavc R."/>
            <person name="Matrosova V.Y."/>
            <person name="Grichenko O.E."/>
            <person name="Gostincar C."/>
            <person name="Volpe R.P."/>
            <person name="Klimenkova P."/>
            <person name="Gaidamakova E.K."/>
            <person name="Zhou C.E."/>
            <person name="Stewart B.J."/>
            <person name="Lyman M.G."/>
            <person name="Malfatti S.A."/>
            <person name="Rubinfeld B."/>
            <person name="Courtot M."/>
            <person name="Singh J."/>
            <person name="Dalgard C.L."/>
            <person name="Hamilton T."/>
            <person name="Frey K.G."/>
            <person name="Gunde-Cimerman N."/>
            <person name="Dugan L."/>
            <person name="Daly M.J."/>
        </authorList>
    </citation>
    <scope>NUCLEOTIDE SEQUENCE [LARGE SCALE GENOMIC DNA]</scope>
    <source>
        <strain evidence="4 5">MD1149</strain>
    </source>
</reference>
<dbReference type="Gene3D" id="1.10.287.110">
    <property type="entry name" value="DnaJ domain"/>
    <property type="match status" value="1"/>
</dbReference>
<organism evidence="4 5">
    <name type="scientific">Rhodotorula taiwanensis</name>
    <dbReference type="NCBI Taxonomy" id="741276"/>
    <lineage>
        <taxon>Eukaryota</taxon>
        <taxon>Fungi</taxon>
        <taxon>Dikarya</taxon>
        <taxon>Basidiomycota</taxon>
        <taxon>Pucciniomycotina</taxon>
        <taxon>Microbotryomycetes</taxon>
        <taxon>Sporidiobolales</taxon>
        <taxon>Sporidiobolaceae</taxon>
        <taxon>Rhodotorula</taxon>
    </lineage>
</organism>
<dbReference type="SUPFAM" id="SSF48452">
    <property type="entry name" value="TPR-like"/>
    <property type="match status" value="1"/>
</dbReference>
<keyword evidence="5" id="KW-1185">Reference proteome</keyword>
<evidence type="ECO:0000313" key="5">
    <source>
        <dbReference type="Proteomes" id="UP000237144"/>
    </source>
</evidence>
<feature type="region of interest" description="Disordered" evidence="2">
    <location>
        <begin position="400"/>
        <end position="419"/>
    </location>
</feature>
<dbReference type="InterPro" id="IPR036869">
    <property type="entry name" value="J_dom_sf"/>
</dbReference>
<feature type="domain" description="J" evidence="3">
    <location>
        <begin position="373"/>
        <end position="419"/>
    </location>
</feature>
<evidence type="ECO:0000256" key="1">
    <source>
        <dbReference type="PROSITE-ProRule" id="PRU00339"/>
    </source>
</evidence>
<keyword evidence="1" id="KW-0802">TPR repeat</keyword>
<feature type="repeat" description="TPR" evidence="1">
    <location>
        <begin position="257"/>
        <end position="290"/>
    </location>
</feature>
<dbReference type="PANTHER" id="PTHR44200:SF1">
    <property type="entry name" value="DNAJ HOMOLOG SUBFAMILY C MEMBER 7"/>
    <property type="match status" value="1"/>
</dbReference>
<dbReference type="SMART" id="SM00028">
    <property type="entry name" value="TPR"/>
    <property type="match status" value="3"/>
</dbReference>
<comment type="caution">
    <text evidence="4">The sequence shown here is derived from an EMBL/GenBank/DDBJ whole genome shotgun (WGS) entry which is preliminary data.</text>
</comment>
<evidence type="ECO:0000313" key="4">
    <source>
        <dbReference type="EMBL" id="POY71118.1"/>
    </source>
</evidence>
<dbReference type="PROSITE" id="PS50005">
    <property type="entry name" value="TPR"/>
    <property type="match status" value="1"/>
</dbReference>
<gene>
    <name evidence="4" type="ORF">BMF94_5875</name>
</gene>
<dbReference type="Gene3D" id="1.25.40.10">
    <property type="entry name" value="Tetratricopeptide repeat domain"/>
    <property type="match status" value="1"/>
</dbReference>
<dbReference type="InterPro" id="IPR019734">
    <property type="entry name" value="TPR_rpt"/>
</dbReference>
<accession>A0A2S5B2V4</accession>
<dbReference type="SUPFAM" id="SSF46565">
    <property type="entry name" value="Chaperone J-domain"/>
    <property type="match status" value="1"/>
</dbReference>
<name>A0A2S5B2V4_9BASI</name>
<proteinExistence type="predicted"/>
<dbReference type="AlphaFoldDB" id="A0A2S5B2V4"/>
<dbReference type="PROSITE" id="PS50076">
    <property type="entry name" value="DNAJ_2"/>
    <property type="match status" value="1"/>
</dbReference>